<dbReference type="InterPro" id="IPR014340">
    <property type="entry name" value="LptA"/>
</dbReference>
<keyword evidence="7" id="KW-1185">Reference proteome</keyword>
<keyword evidence="1 4" id="KW-0813">Transport</keyword>
<reference evidence="7" key="1">
    <citation type="submission" date="2016-10" db="EMBL/GenBank/DDBJ databases">
        <authorList>
            <person name="Varghese N."/>
            <person name="Submissions S."/>
        </authorList>
    </citation>
    <scope>NUCLEOTIDE SEQUENCE [LARGE SCALE GENOMIC DNA]</scope>
    <source>
        <strain evidence="7">CGMCC 1.6489</strain>
    </source>
</reference>
<dbReference type="GO" id="GO:0030288">
    <property type="term" value="C:outer membrane-bounded periplasmic space"/>
    <property type="evidence" value="ECO:0007669"/>
    <property type="project" value="TreeGrafter"/>
</dbReference>
<dbReference type="GO" id="GO:0001530">
    <property type="term" value="F:lipopolysaccharide binding"/>
    <property type="evidence" value="ECO:0007669"/>
    <property type="project" value="InterPro"/>
</dbReference>
<keyword evidence="3 4" id="KW-0574">Periplasm</keyword>
<dbReference type="HAMAP" id="MF_01914">
    <property type="entry name" value="LPS_assembly_LptA"/>
    <property type="match status" value="1"/>
</dbReference>
<gene>
    <name evidence="4" type="primary">lptA</name>
    <name evidence="6" type="ORF">SAMN04487962_103132</name>
</gene>
<dbReference type="GO" id="GO:0015920">
    <property type="term" value="P:lipopolysaccharide transport"/>
    <property type="evidence" value="ECO:0007669"/>
    <property type="project" value="UniProtKB-UniRule"/>
</dbReference>
<name>A0A1I0AWA1_9GAMM</name>
<comment type="subunit">
    <text evidence="4">Component of the lipopolysaccharide transport and assembly complex.</text>
</comment>
<feature type="domain" description="Organic solvent tolerance-like N-terminal" evidence="5">
    <location>
        <begin position="36"/>
        <end position="143"/>
    </location>
</feature>
<comment type="function">
    <text evidence="4">Involved in the assembly of lipopolysaccharide (LPS). Required for the translocation of LPS from the inner membrane to the outer membrane. May form a bridge between the inner membrane and the outer membrane, via interactions with LptC and LptD, thereby facilitating LPS transfer across the periplasm.</text>
</comment>
<evidence type="ECO:0000256" key="4">
    <source>
        <dbReference type="HAMAP-Rule" id="MF_01914"/>
    </source>
</evidence>
<dbReference type="GO" id="GO:0043165">
    <property type="term" value="P:Gram-negative-bacterium-type cell outer membrane assembly"/>
    <property type="evidence" value="ECO:0007669"/>
    <property type="project" value="UniProtKB-UniRule"/>
</dbReference>
<dbReference type="PANTHER" id="PTHR36504">
    <property type="entry name" value="LIPOPOLYSACCHARIDE EXPORT SYSTEM PROTEIN LPTA"/>
    <property type="match status" value="1"/>
</dbReference>
<dbReference type="Gene3D" id="2.60.450.10">
    <property type="entry name" value="Lipopolysaccharide (LPS) transport protein A like domain"/>
    <property type="match status" value="1"/>
</dbReference>
<dbReference type="Proteomes" id="UP000198762">
    <property type="component" value="Unassembled WGS sequence"/>
</dbReference>
<dbReference type="GO" id="GO:0009279">
    <property type="term" value="C:cell outer membrane"/>
    <property type="evidence" value="ECO:0007669"/>
    <property type="project" value="TreeGrafter"/>
</dbReference>
<dbReference type="EMBL" id="FOHZ01000003">
    <property type="protein sequence ID" value="SES98703.1"/>
    <property type="molecule type" value="Genomic_DNA"/>
</dbReference>
<proteinExistence type="inferred from homology"/>
<dbReference type="OrthoDB" id="9795964at2"/>
<evidence type="ECO:0000313" key="6">
    <source>
        <dbReference type="EMBL" id="SES98703.1"/>
    </source>
</evidence>
<feature type="signal peptide" evidence="4">
    <location>
        <begin position="1"/>
        <end position="25"/>
    </location>
</feature>
<evidence type="ECO:0000256" key="2">
    <source>
        <dbReference type="ARBA" id="ARBA00022729"/>
    </source>
</evidence>
<evidence type="ECO:0000259" key="5">
    <source>
        <dbReference type="Pfam" id="PF03968"/>
    </source>
</evidence>
<comment type="similarity">
    <text evidence="4">Belongs to the LptA family.</text>
</comment>
<comment type="subcellular location">
    <subcellularLocation>
        <location evidence="4">Periplasm</location>
    </subcellularLocation>
</comment>
<dbReference type="RefSeq" id="WP_091849110.1">
    <property type="nucleotide sequence ID" value="NZ_FOHZ01000003.1"/>
</dbReference>
<dbReference type="InterPro" id="IPR052037">
    <property type="entry name" value="LPS_export_LptA"/>
</dbReference>
<dbReference type="STRING" id="430453.SAMN04487962_103132"/>
<evidence type="ECO:0000256" key="1">
    <source>
        <dbReference type="ARBA" id="ARBA00022448"/>
    </source>
</evidence>
<evidence type="ECO:0000313" key="7">
    <source>
        <dbReference type="Proteomes" id="UP000198762"/>
    </source>
</evidence>
<protein>
    <recommendedName>
        <fullName evidence="4">Lipopolysaccharide export system protein LptA</fullName>
    </recommendedName>
</protein>
<dbReference type="GO" id="GO:0017089">
    <property type="term" value="F:glycolipid transfer activity"/>
    <property type="evidence" value="ECO:0007669"/>
    <property type="project" value="TreeGrafter"/>
</dbReference>
<accession>A0A1I0AWA1</accession>
<dbReference type="NCBIfam" id="TIGR03002">
    <property type="entry name" value="outer_YhbN_LptA"/>
    <property type="match status" value="1"/>
</dbReference>
<dbReference type="PANTHER" id="PTHR36504:SF1">
    <property type="entry name" value="LIPOPOLYSACCHARIDE EXPORT SYSTEM PROTEIN LPTA"/>
    <property type="match status" value="1"/>
</dbReference>
<evidence type="ECO:0000256" key="3">
    <source>
        <dbReference type="ARBA" id="ARBA00022764"/>
    </source>
</evidence>
<feature type="chain" id="PRO_5011801407" description="Lipopolysaccharide export system protein LptA" evidence="4">
    <location>
        <begin position="26"/>
        <end position="177"/>
    </location>
</feature>
<sequence length="177" mass="19143" precursor="true">MKPVSSPLRCLLVLVTLVAALPAGAFDMNSDEPIRITADSARLDDNQGTAIYRGNVDVRQGDVLLTADRVDVYRGSEGLDRIHARGRPATYDRPATATEGPVHAEALEIHYSASENLLRFEQEAVVEQGEDEFRGAIINYDTANRIVTGEGRTETGEGSGRVEMVIQPRGNSSSSSN</sequence>
<dbReference type="Pfam" id="PF03968">
    <property type="entry name" value="LptD_N"/>
    <property type="match status" value="1"/>
</dbReference>
<dbReference type="AlphaFoldDB" id="A0A1I0AWA1"/>
<dbReference type="InterPro" id="IPR005653">
    <property type="entry name" value="OstA-like_N"/>
</dbReference>
<organism evidence="6 7">
    <name type="scientific">Marinobacter segnicrescens</name>
    <dbReference type="NCBI Taxonomy" id="430453"/>
    <lineage>
        <taxon>Bacteria</taxon>
        <taxon>Pseudomonadati</taxon>
        <taxon>Pseudomonadota</taxon>
        <taxon>Gammaproteobacteria</taxon>
        <taxon>Pseudomonadales</taxon>
        <taxon>Marinobacteraceae</taxon>
        <taxon>Marinobacter</taxon>
    </lineage>
</organism>
<keyword evidence="2 4" id="KW-0732">Signal</keyword>